<protein>
    <submittedName>
        <fullName evidence="14 15">Zinc finger protein 2-like isoform X1</fullName>
    </submittedName>
</protein>
<feature type="domain" description="C2H2-type" evidence="12">
    <location>
        <begin position="190"/>
        <end position="218"/>
    </location>
</feature>
<dbReference type="RefSeq" id="XP_024887542.1">
    <property type="nucleotide sequence ID" value="XM_025031774.1"/>
</dbReference>
<dbReference type="FunFam" id="3.30.160.60:FF:001732">
    <property type="entry name" value="Zgc:162936"/>
    <property type="match status" value="1"/>
</dbReference>
<keyword evidence="13" id="KW-1185">Reference proteome</keyword>
<evidence type="ECO:0000256" key="5">
    <source>
        <dbReference type="ARBA" id="ARBA00022833"/>
    </source>
</evidence>
<feature type="compositionally biased region" description="Basic and acidic residues" evidence="11">
    <location>
        <begin position="123"/>
        <end position="135"/>
    </location>
</feature>
<evidence type="ECO:0000256" key="2">
    <source>
        <dbReference type="ARBA" id="ARBA00022723"/>
    </source>
</evidence>
<proteinExistence type="predicted"/>
<accession>A0A6J1QXW4</accession>
<dbReference type="GO" id="GO:0045893">
    <property type="term" value="P:positive regulation of DNA-templated transcription"/>
    <property type="evidence" value="ECO:0007669"/>
    <property type="project" value="UniProtKB-ARBA"/>
</dbReference>
<dbReference type="AlphaFoldDB" id="A0A6J1QXW4"/>
<evidence type="ECO:0000256" key="7">
    <source>
        <dbReference type="ARBA" id="ARBA00023125"/>
    </source>
</evidence>
<organism evidence="13 15">
    <name type="scientific">Temnothorax curvispinosus</name>
    <dbReference type="NCBI Taxonomy" id="300111"/>
    <lineage>
        <taxon>Eukaryota</taxon>
        <taxon>Metazoa</taxon>
        <taxon>Ecdysozoa</taxon>
        <taxon>Arthropoda</taxon>
        <taxon>Hexapoda</taxon>
        <taxon>Insecta</taxon>
        <taxon>Pterygota</taxon>
        <taxon>Neoptera</taxon>
        <taxon>Endopterygota</taxon>
        <taxon>Hymenoptera</taxon>
        <taxon>Apocrita</taxon>
        <taxon>Aculeata</taxon>
        <taxon>Formicoidea</taxon>
        <taxon>Formicidae</taxon>
        <taxon>Myrmicinae</taxon>
        <taxon>Temnothorax</taxon>
    </lineage>
</organism>
<feature type="domain" description="C2H2-type" evidence="12">
    <location>
        <begin position="415"/>
        <end position="442"/>
    </location>
</feature>
<keyword evidence="4 10" id="KW-0863">Zinc-finger</keyword>
<dbReference type="InterPro" id="IPR013087">
    <property type="entry name" value="Znf_C2H2_type"/>
</dbReference>
<dbReference type="Gene3D" id="3.30.160.60">
    <property type="entry name" value="Classic Zinc Finger"/>
    <property type="match status" value="9"/>
</dbReference>
<evidence type="ECO:0000256" key="3">
    <source>
        <dbReference type="ARBA" id="ARBA00022737"/>
    </source>
</evidence>
<feature type="domain" description="C2H2-type" evidence="12">
    <location>
        <begin position="62"/>
        <end position="89"/>
    </location>
</feature>
<dbReference type="GeneID" id="112464646"/>
<dbReference type="PANTHER" id="PTHR24408">
    <property type="entry name" value="ZINC FINGER PROTEIN"/>
    <property type="match status" value="1"/>
</dbReference>
<dbReference type="FunFam" id="3.30.160.60:FF:001228">
    <property type="entry name" value="Zinc finger protein 236"/>
    <property type="match status" value="1"/>
</dbReference>
<name>A0A6J1QXW4_9HYME</name>
<evidence type="ECO:0000256" key="10">
    <source>
        <dbReference type="PROSITE-ProRule" id="PRU00042"/>
    </source>
</evidence>
<evidence type="ECO:0000256" key="11">
    <source>
        <dbReference type="SAM" id="MobiDB-lite"/>
    </source>
</evidence>
<dbReference type="PROSITE" id="PS50157">
    <property type="entry name" value="ZINC_FINGER_C2H2_2"/>
    <property type="match status" value="13"/>
</dbReference>
<dbReference type="InterPro" id="IPR036236">
    <property type="entry name" value="Znf_C2H2_sf"/>
</dbReference>
<dbReference type="RefSeq" id="XP_024887544.1">
    <property type="nucleotide sequence ID" value="XM_025031776.1"/>
</dbReference>
<feature type="domain" description="C2H2-type" evidence="12">
    <location>
        <begin position="161"/>
        <end position="184"/>
    </location>
</feature>
<keyword evidence="5" id="KW-0862">Zinc</keyword>
<keyword evidence="6" id="KW-0805">Transcription regulation</keyword>
<keyword evidence="3" id="KW-0677">Repeat</keyword>
<feature type="domain" description="C2H2-type" evidence="12">
    <location>
        <begin position="528"/>
        <end position="551"/>
    </location>
</feature>
<evidence type="ECO:0000313" key="13">
    <source>
        <dbReference type="Proteomes" id="UP000504618"/>
    </source>
</evidence>
<evidence type="ECO:0000256" key="9">
    <source>
        <dbReference type="ARBA" id="ARBA00023242"/>
    </source>
</evidence>
<keyword evidence="9" id="KW-0539">Nucleus</keyword>
<feature type="domain" description="C2H2-type" evidence="12">
    <location>
        <begin position="251"/>
        <end position="278"/>
    </location>
</feature>
<sequence>MAEATEKIEILKIEEYTDNVLIEDGTTEILFDGDISQPIVVASRTSTDNEKDDLVISIITDYQCVTCHRVFQSKDMLQKHVDMCREEDDSTNIMGLDNITSYDSEEEDEDEDDPLVNLSAEDSDSKGQKNNNEKPVIKPVPETQCHCCAEDLKTAHSGGEYKCLNCDLSFKKRASLERHVIVIHWKCDSCTCNECGSSFRDKKALNKHRYTTHGDRKIFKCEPCDTYFSRSYHLNRHIMQSGCHGNILNTFSCQVCKKDFTRKDNLREHLRTHAGTPQRQKKKCKYCPKEFFTNQQLLVHERMHTGERPVQCDLCPKTFLSPLALKKHRRVHTGEKPFECKYLALWMEKILPTVKHFKHSVNFHFTGRSCMIYWASFLMFFIFRIVSVVPKCQRKFAARETLNRHQRTHTGEKPHVCQYCGKSFIQAAQLRAHVFHHTGENGFYCDVCGKAFNRKARLNIHKKFVHEGAIPFTCEACDKGFTRREDLVKHRLLHTGIKPFKCDKCPKAFSAKSSLQAHLNTHRREPPQSCVECNRVFIRQDCLMRHIRAKHRELLEDVMNEVEKKHLQTQLYNIASAAAAKTKTGESRRLSTDELLKAIIDLLRILIDEETLQLFGWPEAPIQDILEAVIRRCGHEPITSEANVMFTERLRQNVKLLFTVVIDTVNDETVKSLLTTKTVDDVILHVLEISNRD</sequence>
<feature type="domain" description="C2H2-type" evidence="12">
    <location>
        <begin position="282"/>
        <end position="309"/>
    </location>
</feature>
<dbReference type="Pfam" id="PF00096">
    <property type="entry name" value="zf-C2H2"/>
    <property type="match status" value="10"/>
</dbReference>
<dbReference type="SUPFAM" id="SSF57667">
    <property type="entry name" value="beta-beta-alpha zinc fingers"/>
    <property type="match status" value="6"/>
</dbReference>
<dbReference type="PROSITE" id="PS00028">
    <property type="entry name" value="ZINC_FINGER_C2H2_1"/>
    <property type="match status" value="10"/>
</dbReference>
<dbReference type="FunFam" id="3.30.160.60:FF:001465">
    <property type="entry name" value="Zinc finger protein 560"/>
    <property type="match status" value="1"/>
</dbReference>
<dbReference type="PANTHER" id="PTHR24408:SF58">
    <property type="entry name" value="TRANSCRIPTION FACTOR (TFIIIA), PUTATIVE (AFU_ORTHOLOGUE AFUA_1G05150)-RELATED"/>
    <property type="match status" value="1"/>
</dbReference>
<dbReference type="FunFam" id="3.30.160.60:FF:000145">
    <property type="entry name" value="Zinc finger protein 574"/>
    <property type="match status" value="1"/>
</dbReference>
<feature type="domain" description="C2H2-type" evidence="12">
    <location>
        <begin position="310"/>
        <end position="337"/>
    </location>
</feature>
<feature type="domain" description="C2H2-type" evidence="12">
    <location>
        <begin position="443"/>
        <end position="471"/>
    </location>
</feature>
<comment type="subcellular location">
    <subcellularLocation>
        <location evidence="1">Nucleus</location>
    </subcellularLocation>
</comment>
<dbReference type="OrthoDB" id="654211at2759"/>
<dbReference type="Proteomes" id="UP000504618">
    <property type="component" value="Unplaced"/>
</dbReference>
<keyword evidence="8" id="KW-0804">Transcription</keyword>
<feature type="compositionally biased region" description="Acidic residues" evidence="11">
    <location>
        <begin position="103"/>
        <end position="114"/>
    </location>
</feature>
<feature type="domain" description="C2H2-type" evidence="12">
    <location>
        <begin position="472"/>
        <end position="499"/>
    </location>
</feature>
<dbReference type="GO" id="GO:0005634">
    <property type="term" value="C:nucleus"/>
    <property type="evidence" value="ECO:0007669"/>
    <property type="project" value="UniProtKB-SubCell"/>
</dbReference>
<dbReference type="GO" id="GO:0043565">
    <property type="term" value="F:sequence-specific DNA binding"/>
    <property type="evidence" value="ECO:0007669"/>
    <property type="project" value="TreeGrafter"/>
</dbReference>
<feature type="domain" description="C2H2-type" evidence="12">
    <location>
        <begin position="500"/>
        <end position="527"/>
    </location>
</feature>
<feature type="domain" description="C2H2-type" evidence="12">
    <location>
        <begin position="387"/>
        <end position="414"/>
    </location>
</feature>
<evidence type="ECO:0000256" key="6">
    <source>
        <dbReference type="ARBA" id="ARBA00023015"/>
    </source>
</evidence>
<keyword evidence="2" id="KW-0479">Metal-binding</keyword>
<dbReference type="GO" id="GO:0008270">
    <property type="term" value="F:zinc ion binding"/>
    <property type="evidence" value="ECO:0007669"/>
    <property type="project" value="UniProtKB-KW"/>
</dbReference>
<dbReference type="GO" id="GO:0000122">
    <property type="term" value="P:negative regulation of transcription by RNA polymerase II"/>
    <property type="evidence" value="ECO:0007669"/>
    <property type="project" value="UniProtKB-ARBA"/>
</dbReference>
<evidence type="ECO:0000313" key="15">
    <source>
        <dbReference type="RefSeq" id="XP_024887544.1"/>
    </source>
</evidence>
<feature type="domain" description="C2H2-type" evidence="12">
    <location>
        <begin position="219"/>
        <end position="244"/>
    </location>
</feature>
<dbReference type="GO" id="GO:0005694">
    <property type="term" value="C:chromosome"/>
    <property type="evidence" value="ECO:0007669"/>
    <property type="project" value="UniProtKB-ARBA"/>
</dbReference>
<feature type="region of interest" description="Disordered" evidence="11">
    <location>
        <begin position="95"/>
        <end position="135"/>
    </location>
</feature>
<reference evidence="14 15" key="1">
    <citation type="submission" date="2025-04" db="UniProtKB">
        <authorList>
            <consortium name="RefSeq"/>
        </authorList>
    </citation>
    <scope>IDENTIFICATION</scope>
    <source>
        <tissue evidence="14 15">Whole body</tissue>
    </source>
</reference>
<evidence type="ECO:0000256" key="1">
    <source>
        <dbReference type="ARBA" id="ARBA00004123"/>
    </source>
</evidence>
<dbReference type="SMART" id="SM00355">
    <property type="entry name" value="ZnF_C2H2"/>
    <property type="match status" value="13"/>
</dbReference>
<evidence type="ECO:0000313" key="14">
    <source>
        <dbReference type="RefSeq" id="XP_024887542.1"/>
    </source>
</evidence>
<evidence type="ECO:0000256" key="8">
    <source>
        <dbReference type="ARBA" id="ARBA00023163"/>
    </source>
</evidence>
<evidence type="ECO:0000259" key="12">
    <source>
        <dbReference type="PROSITE" id="PS50157"/>
    </source>
</evidence>
<gene>
    <name evidence="14 15" type="primary">LOC112464646</name>
</gene>
<keyword evidence="7" id="KW-0238">DNA-binding</keyword>
<dbReference type="GO" id="GO:0000981">
    <property type="term" value="F:DNA-binding transcription factor activity, RNA polymerase II-specific"/>
    <property type="evidence" value="ECO:0007669"/>
    <property type="project" value="TreeGrafter"/>
</dbReference>
<evidence type="ECO:0000256" key="4">
    <source>
        <dbReference type="ARBA" id="ARBA00022771"/>
    </source>
</evidence>
<dbReference type="FunFam" id="3.30.160.60:FF:002343">
    <property type="entry name" value="Zinc finger protein 33A"/>
    <property type="match status" value="2"/>
</dbReference>